<keyword evidence="1" id="KW-1133">Transmembrane helix</keyword>
<evidence type="ECO:0000256" key="1">
    <source>
        <dbReference type="SAM" id="Phobius"/>
    </source>
</evidence>
<name>A0A0G0DH90_9BACT</name>
<comment type="caution">
    <text evidence="2">The sequence shown here is derived from an EMBL/GenBank/DDBJ whole genome shotgun (WGS) entry which is preliminary data.</text>
</comment>
<dbReference type="AlphaFoldDB" id="A0A0G0DH90"/>
<evidence type="ECO:0000313" key="3">
    <source>
        <dbReference type="Proteomes" id="UP000034140"/>
    </source>
</evidence>
<proteinExistence type="predicted"/>
<gene>
    <name evidence="2" type="ORF">UR96_C0005G0027</name>
</gene>
<dbReference type="Proteomes" id="UP000034140">
    <property type="component" value="Unassembled WGS sequence"/>
</dbReference>
<accession>A0A0G0DH90</accession>
<feature type="transmembrane region" description="Helical" evidence="1">
    <location>
        <begin position="9"/>
        <end position="29"/>
    </location>
</feature>
<organism evidence="2 3">
    <name type="scientific">candidate division WS6 bacterium GW2011_GWC1_36_11</name>
    <dbReference type="NCBI Taxonomy" id="1619090"/>
    <lineage>
        <taxon>Bacteria</taxon>
        <taxon>Candidatus Dojkabacteria</taxon>
    </lineage>
</organism>
<dbReference type="EMBL" id="LBRE01000005">
    <property type="protein sequence ID" value="KKP92788.1"/>
    <property type="molecule type" value="Genomic_DNA"/>
</dbReference>
<protein>
    <submittedName>
        <fullName evidence="2">Uncharacterized protein</fullName>
    </submittedName>
</protein>
<keyword evidence="1" id="KW-0472">Membrane</keyword>
<sequence length="236" mass="26196">MGKIKQRNWLIILTVFLVVVSSVGLFLSIQQKLSFNSCAYGENVYKSGENIPEYNGGMECTCNSNGAIRCDSGTEEVAYSGYSTQNLKFSYKYGNLLSDTVTMQEDITSDSASYINGVLKVSFERNVLCSEDGIAPTQTGLYQLSSKDLRLTILTNMDNSKYTTPCKIVDTFEISKLNMILEKDFQIFYQSEDGEFVSLGACIEDDTLYGDQEVFKSKTSNSVCICNTGVISCRDL</sequence>
<keyword evidence="1" id="KW-0812">Transmembrane</keyword>
<reference evidence="2 3" key="1">
    <citation type="journal article" date="2015" name="Nature">
        <title>rRNA introns, odd ribosomes, and small enigmatic genomes across a large radiation of phyla.</title>
        <authorList>
            <person name="Brown C.T."/>
            <person name="Hug L.A."/>
            <person name="Thomas B.C."/>
            <person name="Sharon I."/>
            <person name="Castelle C.J."/>
            <person name="Singh A."/>
            <person name="Wilkins M.J."/>
            <person name="Williams K.H."/>
            <person name="Banfield J.F."/>
        </authorList>
    </citation>
    <scope>NUCLEOTIDE SEQUENCE [LARGE SCALE GENOMIC DNA]</scope>
</reference>
<evidence type="ECO:0000313" key="2">
    <source>
        <dbReference type="EMBL" id="KKP92788.1"/>
    </source>
</evidence>